<dbReference type="OrthoDB" id="9797083at2"/>
<evidence type="ECO:0000256" key="5">
    <source>
        <dbReference type="ARBA" id="ARBA00023204"/>
    </source>
</evidence>
<proteinExistence type="inferred from homology"/>
<dbReference type="GO" id="GO:0006310">
    <property type="term" value="P:DNA recombination"/>
    <property type="evidence" value="ECO:0007669"/>
    <property type="project" value="UniProtKB-UniRule"/>
</dbReference>
<dbReference type="AlphaFoldDB" id="A0A1H9GVI4"/>
<dbReference type="InterPro" id="IPR003717">
    <property type="entry name" value="RecO"/>
</dbReference>
<evidence type="ECO:0000259" key="8">
    <source>
        <dbReference type="Pfam" id="PF11967"/>
    </source>
</evidence>
<dbReference type="NCBIfam" id="TIGR00613">
    <property type="entry name" value="reco"/>
    <property type="match status" value="1"/>
</dbReference>
<evidence type="ECO:0000313" key="9">
    <source>
        <dbReference type="EMBL" id="SEQ54039.1"/>
    </source>
</evidence>
<gene>
    <name evidence="7" type="primary">recO</name>
    <name evidence="9" type="ORF">SAMN05421767_10160</name>
</gene>
<dbReference type="GO" id="GO:0043590">
    <property type="term" value="C:bacterial nucleoid"/>
    <property type="evidence" value="ECO:0007669"/>
    <property type="project" value="TreeGrafter"/>
</dbReference>
<dbReference type="RefSeq" id="WP_089745461.1">
    <property type="nucleotide sequence ID" value="NZ_FOGF01000001.1"/>
</dbReference>
<sequence>MTYYQEFEGIVLFQLPHREKDALVKIFTKEHGKMMFFLKNLQQNNHPLKAASVPFSKAVFLGHISDQGLSFLKDSRDLVHCTSVFEDIYKNAYATYMMHLADAAIEDRIKSVALYQLLDESLFALQKTDCPQLVVHYFEIKMLAFFGLKMNWEHCAFCQQTKGAFDFSIPQQSIICSRHFDEDPYRMQMSPKALHIARQLAFIKSPRQLGQVHLHSETLADLKRLMDEIYEEYVGIHLKSKKYIEQMIDWEKKLTQIKK</sequence>
<dbReference type="Gene3D" id="1.20.1440.120">
    <property type="entry name" value="Recombination protein O, C-terminal domain"/>
    <property type="match status" value="1"/>
</dbReference>
<dbReference type="Proteomes" id="UP000198556">
    <property type="component" value="Unassembled WGS sequence"/>
</dbReference>
<dbReference type="SUPFAM" id="SSF50249">
    <property type="entry name" value="Nucleic acid-binding proteins"/>
    <property type="match status" value="1"/>
</dbReference>
<comment type="function">
    <text evidence="7">Involved in DNA repair and RecF pathway recombination.</text>
</comment>
<dbReference type="HAMAP" id="MF_00201">
    <property type="entry name" value="RecO"/>
    <property type="match status" value="1"/>
</dbReference>
<evidence type="ECO:0000256" key="2">
    <source>
        <dbReference type="ARBA" id="ARBA00021310"/>
    </source>
</evidence>
<reference evidence="9 10" key="1">
    <citation type="submission" date="2016-10" db="EMBL/GenBank/DDBJ databases">
        <authorList>
            <person name="de Groot N.N."/>
        </authorList>
    </citation>
    <scope>NUCLEOTIDE SEQUENCE [LARGE SCALE GENOMIC DNA]</scope>
    <source>
        <strain evidence="9 10">DSM 15827</strain>
    </source>
</reference>
<evidence type="ECO:0000256" key="3">
    <source>
        <dbReference type="ARBA" id="ARBA00022763"/>
    </source>
</evidence>
<evidence type="ECO:0000313" key="10">
    <source>
        <dbReference type="Proteomes" id="UP000198556"/>
    </source>
</evidence>
<keyword evidence="5 7" id="KW-0234">DNA repair</keyword>
<accession>A0A1H9GVI4</accession>
<evidence type="ECO:0000256" key="1">
    <source>
        <dbReference type="ARBA" id="ARBA00007452"/>
    </source>
</evidence>
<protein>
    <recommendedName>
        <fullName evidence="2 7">DNA repair protein RecO</fullName>
    </recommendedName>
    <alternativeName>
        <fullName evidence="6 7">Recombination protein O</fullName>
    </alternativeName>
</protein>
<dbReference type="SUPFAM" id="SSF57863">
    <property type="entry name" value="ArfGap/RecO-like zinc finger"/>
    <property type="match status" value="1"/>
</dbReference>
<organism evidence="9 10">
    <name type="scientific">Granulicatella balaenopterae</name>
    <dbReference type="NCBI Taxonomy" id="137733"/>
    <lineage>
        <taxon>Bacteria</taxon>
        <taxon>Bacillati</taxon>
        <taxon>Bacillota</taxon>
        <taxon>Bacilli</taxon>
        <taxon>Lactobacillales</taxon>
        <taxon>Carnobacteriaceae</taxon>
        <taxon>Granulicatella</taxon>
    </lineage>
</organism>
<keyword evidence="10" id="KW-1185">Reference proteome</keyword>
<comment type="similarity">
    <text evidence="1 7">Belongs to the RecO family.</text>
</comment>
<name>A0A1H9GVI4_9LACT</name>
<evidence type="ECO:0000256" key="6">
    <source>
        <dbReference type="ARBA" id="ARBA00033409"/>
    </source>
</evidence>
<evidence type="ECO:0000256" key="7">
    <source>
        <dbReference type="HAMAP-Rule" id="MF_00201"/>
    </source>
</evidence>
<dbReference type="InterPro" id="IPR012340">
    <property type="entry name" value="NA-bd_OB-fold"/>
</dbReference>
<keyword evidence="3 7" id="KW-0227">DNA damage</keyword>
<keyword evidence="4 7" id="KW-0233">DNA recombination</keyword>
<dbReference type="Pfam" id="PF02565">
    <property type="entry name" value="RecO_C"/>
    <property type="match status" value="1"/>
</dbReference>
<dbReference type="GO" id="GO:0006302">
    <property type="term" value="P:double-strand break repair"/>
    <property type="evidence" value="ECO:0007669"/>
    <property type="project" value="TreeGrafter"/>
</dbReference>
<dbReference type="PANTHER" id="PTHR33991">
    <property type="entry name" value="DNA REPAIR PROTEIN RECO"/>
    <property type="match status" value="1"/>
</dbReference>
<dbReference type="EMBL" id="FOGF01000001">
    <property type="protein sequence ID" value="SEQ54039.1"/>
    <property type="molecule type" value="Genomic_DNA"/>
</dbReference>
<dbReference type="STRING" id="137733.SAMN05421767_10160"/>
<feature type="domain" description="DNA replication/recombination mediator RecO N-terminal" evidence="8">
    <location>
        <begin position="6"/>
        <end position="74"/>
    </location>
</feature>
<dbReference type="InterPro" id="IPR022572">
    <property type="entry name" value="DNA_rep/recomb_RecO_N"/>
</dbReference>
<dbReference type="InterPro" id="IPR037278">
    <property type="entry name" value="ARFGAP/RecO"/>
</dbReference>
<dbReference type="Gene3D" id="2.40.50.140">
    <property type="entry name" value="Nucleic acid-binding proteins"/>
    <property type="match status" value="1"/>
</dbReference>
<dbReference type="PANTHER" id="PTHR33991:SF1">
    <property type="entry name" value="DNA REPAIR PROTEIN RECO"/>
    <property type="match status" value="1"/>
</dbReference>
<dbReference type="InterPro" id="IPR042242">
    <property type="entry name" value="RecO_C"/>
</dbReference>
<dbReference type="Pfam" id="PF11967">
    <property type="entry name" value="RecO_N"/>
    <property type="match status" value="1"/>
</dbReference>
<evidence type="ECO:0000256" key="4">
    <source>
        <dbReference type="ARBA" id="ARBA00023172"/>
    </source>
</evidence>